<evidence type="ECO:0000256" key="7">
    <source>
        <dbReference type="ARBA" id="ARBA00022989"/>
    </source>
</evidence>
<evidence type="ECO:0000256" key="4">
    <source>
        <dbReference type="ARBA" id="ARBA00022692"/>
    </source>
</evidence>
<dbReference type="PANTHER" id="PTHR45760">
    <property type="entry name" value="FI19922P1-RELATED"/>
    <property type="match status" value="1"/>
</dbReference>
<dbReference type="InterPro" id="IPR045315">
    <property type="entry name" value="Mtm1-like"/>
</dbReference>
<evidence type="ECO:0000256" key="10">
    <source>
        <dbReference type="PROSITE-ProRule" id="PRU00282"/>
    </source>
</evidence>
<evidence type="ECO:0000256" key="6">
    <source>
        <dbReference type="ARBA" id="ARBA00022792"/>
    </source>
</evidence>
<gene>
    <name evidence="12" type="ORF">Ciccas_012244</name>
</gene>
<evidence type="ECO:0008006" key="14">
    <source>
        <dbReference type="Google" id="ProtNLM"/>
    </source>
</evidence>
<evidence type="ECO:0000256" key="3">
    <source>
        <dbReference type="ARBA" id="ARBA00022448"/>
    </source>
</evidence>
<dbReference type="PANTHER" id="PTHR45760:SF2">
    <property type="entry name" value="FI19922P1-RELATED"/>
    <property type="match status" value="1"/>
</dbReference>
<keyword evidence="13" id="KW-1185">Reference proteome</keyword>
<organism evidence="12 13">
    <name type="scientific">Cichlidogyrus casuarinus</name>
    <dbReference type="NCBI Taxonomy" id="1844966"/>
    <lineage>
        <taxon>Eukaryota</taxon>
        <taxon>Metazoa</taxon>
        <taxon>Spiralia</taxon>
        <taxon>Lophotrochozoa</taxon>
        <taxon>Platyhelminthes</taxon>
        <taxon>Monogenea</taxon>
        <taxon>Monopisthocotylea</taxon>
        <taxon>Dactylogyridea</taxon>
        <taxon>Ancyrocephalidae</taxon>
        <taxon>Cichlidogyrus</taxon>
    </lineage>
</organism>
<dbReference type="InterPro" id="IPR018108">
    <property type="entry name" value="MCP_transmembrane"/>
</dbReference>
<evidence type="ECO:0000256" key="9">
    <source>
        <dbReference type="ARBA" id="ARBA00023136"/>
    </source>
</evidence>
<feature type="repeat" description="Solcar" evidence="10">
    <location>
        <begin position="9"/>
        <end position="152"/>
    </location>
</feature>
<keyword evidence="5" id="KW-0677">Repeat</keyword>
<evidence type="ECO:0000313" key="12">
    <source>
        <dbReference type="EMBL" id="KAL3309210.1"/>
    </source>
</evidence>
<dbReference type="PROSITE" id="PS50920">
    <property type="entry name" value="SOLCAR"/>
    <property type="match status" value="3"/>
</dbReference>
<dbReference type="Pfam" id="PF00153">
    <property type="entry name" value="Mito_carr"/>
    <property type="match status" value="4"/>
</dbReference>
<evidence type="ECO:0000256" key="11">
    <source>
        <dbReference type="RuleBase" id="RU000488"/>
    </source>
</evidence>
<dbReference type="Proteomes" id="UP001626550">
    <property type="component" value="Unassembled WGS sequence"/>
</dbReference>
<dbReference type="EMBL" id="JBJKFK010004179">
    <property type="protein sequence ID" value="KAL3309210.1"/>
    <property type="molecule type" value="Genomic_DNA"/>
</dbReference>
<keyword evidence="3 11" id="KW-0813">Transport</keyword>
<comment type="caution">
    <text evidence="12">The sequence shown here is derived from an EMBL/GenBank/DDBJ whole genome shotgun (WGS) entry which is preliminary data.</text>
</comment>
<sequence>MLSQLQERLTITPTILSSFIGGSFTALVMTPLDVVKIRMQASHQIAQPPSSCFIYCNGLMDHLCTCLSNGNGSSPKSIKPWYLRPIHALSDGNFTNSSSPTKDLPNTCVEALISIVKNEGLSSLWSGLSPTLFMALPSTIVYYSCADWIKEVTGFNEWLLSRDSTEFHPNKWEAYHLIPPISGGISRIIAVFCVSPIELVRTKMQSKPFTVFDIYRAIKTSIRTSGFRSLWMGAGPTLLRDVPYSMIFWASVEAGRYQFIRQQSEPHSIHLPFKTTFAIGLASGFFCGVLTHPFDVIKTHRQLQLGDAIVANKPYDNRTSTFHLLKVLYQHKGWSGILSGFTPRLIKTSLASAVMLSTFETMKKVFETE</sequence>
<feature type="repeat" description="Solcar" evidence="10">
    <location>
        <begin position="174"/>
        <end position="258"/>
    </location>
</feature>
<dbReference type="Gene3D" id="1.50.40.10">
    <property type="entry name" value="Mitochondrial carrier domain"/>
    <property type="match status" value="2"/>
</dbReference>
<keyword evidence="8" id="KW-0496">Mitochondrion</keyword>
<dbReference type="InterPro" id="IPR023395">
    <property type="entry name" value="MCP_dom_sf"/>
</dbReference>
<keyword evidence="9 10" id="KW-0472">Membrane</keyword>
<dbReference type="SUPFAM" id="SSF103506">
    <property type="entry name" value="Mitochondrial carrier"/>
    <property type="match status" value="1"/>
</dbReference>
<name>A0ABD2PP23_9PLAT</name>
<comment type="subcellular location">
    <subcellularLocation>
        <location evidence="1">Mitochondrion inner membrane</location>
        <topology evidence="1">Multi-pass membrane protein</topology>
    </subcellularLocation>
</comment>
<feature type="repeat" description="Solcar" evidence="10">
    <location>
        <begin position="271"/>
        <end position="365"/>
    </location>
</feature>
<evidence type="ECO:0000256" key="2">
    <source>
        <dbReference type="ARBA" id="ARBA00006375"/>
    </source>
</evidence>
<accession>A0ABD2PP23</accession>
<proteinExistence type="inferred from homology"/>
<dbReference type="AlphaFoldDB" id="A0ABD2PP23"/>
<keyword evidence="7" id="KW-1133">Transmembrane helix</keyword>
<keyword evidence="6" id="KW-0999">Mitochondrion inner membrane</keyword>
<evidence type="ECO:0000256" key="1">
    <source>
        <dbReference type="ARBA" id="ARBA00004448"/>
    </source>
</evidence>
<dbReference type="GO" id="GO:0005743">
    <property type="term" value="C:mitochondrial inner membrane"/>
    <property type="evidence" value="ECO:0007669"/>
    <property type="project" value="UniProtKB-SubCell"/>
</dbReference>
<evidence type="ECO:0000256" key="5">
    <source>
        <dbReference type="ARBA" id="ARBA00022737"/>
    </source>
</evidence>
<evidence type="ECO:0000313" key="13">
    <source>
        <dbReference type="Proteomes" id="UP001626550"/>
    </source>
</evidence>
<reference evidence="12 13" key="1">
    <citation type="submission" date="2024-11" db="EMBL/GenBank/DDBJ databases">
        <title>Adaptive evolution of stress response genes in parasites aligns with host niche diversity.</title>
        <authorList>
            <person name="Hahn C."/>
            <person name="Resl P."/>
        </authorList>
    </citation>
    <scope>NUCLEOTIDE SEQUENCE [LARGE SCALE GENOMIC DNA]</scope>
    <source>
        <strain evidence="12">EGGRZ-B1_66</strain>
        <tissue evidence="12">Body</tissue>
    </source>
</reference>
<protein>
    <recommendedName>
        <fullName evidence="14">Solute carrier family 25 member 40</fullName>
    </recommendedName>
</protein>
<evidence type="ECO:0000256" key="8">
    <source>
        <dbReference type="ARBA" id="ARBA00023128"/>
    </source>
</evidence>
<comment type="similarity">
    <text evidence="2 11">Belongs to the mitochondrial carrier (TC 2.A.29) family.</text>
</comment>
<keyword evidence="4 10" id="KW-0812">Transmembrane</keyword>